<sequence length="211" mass="23999">MIKQLIVEVQGELPVTAKEIAKVTETDNVSRQARHFVLAGRPELSVSYGCLVWGIRTVIPAKLRTNVLDNLQETYPGKERMTSMGRQFCWWPGMNKDIEVKMHSCTACISVQKNPPKVAVKPWEVANGPWKRVLVDFANVNGEMFMDIVDAHSKWPEVLHMHRVTMETLKYLFARFGFPEILVSDNGTQFSVTEFTIFCAESGIRHVMFAP</sequence>
<dbReference type="PANTHER" id="PTHR37984">
    <property type="entry name" value="PROTEIN CBG26694"/>
    <property type="match status" value="1"/>
</dbReference>
<evidence type="ECO:0000256" key="1">
    <source>
        <dbReference type="ARBA" id="ARBA00012493"/>
    </source>
</evidence>
<evidence type="ECO:0000259" key="2">
    <source>
        <dbReference type="PROSITE" id="PS50994"/>
    </source>
</evidence>
<dbReference type="PANTHER" id="PTHR37984:SF5">
    <property type="entry name" value="PROTEIN NYNRIN-LIKE"/>
    <property type="match status" value="1"/>
</dbReference>
<accession>A0A5S6R0S5</accession>
<dbReference type="GO" id="GO:0015074">
    <property type="term" value="P:DNA integration"/>
    <property type="evidence" value="ECO:0007669"/>
    <property type="project" value="InterPro"/>
</dbReference>
<dbReference type="InterPro" id="IPR036397">
    <property type="entry name" value="RNaseH_sf"/>
</dbReference>
<proteinExistence type="predicted"/>
<dbReference type="InterPro" id="IPR050951">
    <property type="entry name" value="Retrovirus_Pol_polyprotein"/>
</dbReference>
<dbReference type="GO" id="GO:0003964">
    <property type="term" value="F:RNA-directed DNA polymerase activity"/>
    <property type="evidence" value="ECO:0007669"/>
    <property type="project" value="UniProtKB-EC"/>
</dbReference>
<dbReference type="InterPro" id="IPR001584">
    <property type="entry name" value="Integrase_cat-core"/>
</dbReference>
<organism evidence="3 4">
    <name type="scientific">Trichuris muris</name>
    <name type="common">Mouse whipworm</name>
    <dbReference type="NCBI Taxonomy" id="70415"/>
    <lineage>
        <taxon>Eukaryota</taxon>
        <taxon>Metazoa</taxon>
        <taxon>Ecdysozoa</taxon>
        <taxon>Nematoda</taxon>
        <taxon>Enoplea</taxon>
        <taxon>Dorylaimia</taxon>
        <taxon>Trichinellida</taxon>
        <taxon>Trichuridae</taxon>
        <taxon>Trichuris</taxon>
    </lineage>
</organism>
<evidence type="ECO:0000313" key="4">
    <source>
        <dbReference type="WBParaSite" id="TMUE_3000012767.1"/>
    </source>
</evidence>
<dbReference type="PROSITE" id="PS50994">
    <property type="entry name" value="INTEGRASE"/>
    <property type="match status" value="1"/>
</dbReference>
<dbReference type="SUPFAM" id="SSF53098">
    <property type="entry name" value="Ribonuclease H-like"/>
    <property type="match status" value="1"/>
</dbReference>
<dbReference type="Gene3D" id="1.10.340.70">
    <property type="match status" value="1"/>
</dbReference>
<dbReference type="Gene3D" id="3.30.420.10">
    <property type="entry name" value="Ribonuclease H-like superfamily/Ribonuclease H"/>
    <property type="match status" value="1"/>
</dbReference>
<dbReference type="GO" id="GO:0003676">
    <property type="term" value="F:nucleic acid binding"/>
    <property type="evidence" value="ECO:0007669"/>
    <property type="project" value="InterPro"/>
</dbReference>
<feature type="domain" description="Integrase catalytic" evidence="2">
    <location>
        <begin position="111"/>
        <end position="211"/>
    </location>
</feature>
<dbReference type="EC" id="2.7.7.49" evidence="1"/>
<dbReference type="AlphaFoldDB" id="A0A5S6R0S5"/>
<dbReference type="Proteomes" id="UP000046395">
    <property type="component" value="Unassembled WGS sequence"/>
</dbReference>
<evidence type="ECO:0000313" key="3">
    <source>
        <dbReference type="Proteomes" id="UP000046395"/>
    </source>
</evidence>
<name>A0A5S6R0S5_TRIMR</name>
<dbReference type="WBParaSite" id="TMUE_3000012767.1">
    <property type="protein sequence ID" value="TMUE_3000012767.1"/>
    <property type="gene ID" value="WBGene00301699"/>
</dbReference>
<reference evidence="4" key="1">
    <citation type="submission" date="2019-12" db="UniProtKB">
        <authorList>
            <consortium name="WormBaseParasite"/>
        </authorList>
    </citation>
    <scope>IDENTIFICATION</scope>
</reference>
<keyword evidence="3" id="KW-1185">Reference proteome</keyword>
<dbReference type="InterPro" id="IPR012337">
    <property type="entry name" value="RNaseH-like_sf"/>
</dbReference>
<dbReference type="Pfam" id="PF17921">
    <property type="entry name" value="Integrase_H2C2"/>
    <property type="match status" value="1"/>
</dbReference>
<dbReference type="InterPro" id="IPR041588">
    <property type="entry name" value="Integrase_H2C2"/>
</dbReference>
<dbReference type="STRING" id="70415.A0A5S6R0S5"/>
<protein>
    <recommendedName>
        <fullName evidence="1">RNA-directed DNA polymerase</fullName>
        <ecNumber evidence="1">2.7.7.49</ecNumber>
    </recommendedName>
</protein>